<feature type="transmembrane region" description="Helical" evidence="6">
    <location>
        <begin position="218"/>
        <end position="237"/>
    </location>
</feature>
<gene>
    <name evidence="7" type="ORF">NBR_LOCUS6915</name>
</gene>
<evidence type="ECO:0000256" key="6">
    <source>
        <dbReference type="SAM" id="Phobius"/>
    </source>
</evidence>
<feature type="transmembrane region" description="Helical" evidence="6">
    <location>
        <begin position="554"/>
        <end position="577"/>
    </location>
</feature>
<reference evidence="7 8" key="2">
    <citation type="submission" date="2018-11" db="EMBL/GenBank/DDBJ databases">
        <authorList>
            <consortium name="Pathogen Informatics"/>
        </authorList>
    </citation>
    <scope>NUCLEOTIDE SEQUENCE [LARGE SCALE GENOMIC DNA]</scope>
</reference>
<feature type="transmembrane region" description="Helical" evidence="6">
    <location>
        <begin position="752"/>
        <end position="776"/>
    </location>
</feature>
<feature type="transmembrane region" description="Helical" evidence="6">
    <location>
        <begin position="712"/>
        <end position="732"/>
    </location>
</feature>
<organism evidence="9">
    <name type="scientific">Nippostrongylus brasiliensis</name>
    <name type="common">Rat hookworm</name>
    <dbReference type="NCBI Taxonomy" id="27835"/>
    <lineage>
        <taxon>Eukaryota</taxon>
        <taxon>Metazoa</taxon>
        <taxon>Ecdysozoa</taxon>
        <taxon>Nematoda</taxon>
        <taxon>Chromadorea</taxon>
        <taxon>Rhabditida</taxon>
        <taxon>Rhabditina</taxon>
        <taxon>Rhabditomorpha</taxon>
        <taxon>Strongyloidea</taxon>
        <taxon>Heligmosomidae</taxon>
        <taxon>Nippostrongylus</taxon>
    </lineage>
</organism>
<evidence type="ECO:0000256" key="4">
    <source>
        <dbReference type="ARBA" id="ARBA00022989"/>
    </source>
</evidence>
<dbReference type="WBParaSite" id="NBR_0000691401-mRNA-1">
    <property type="protein sequence ID" value="NBR_0000691401-mRNA-1"/>
    <property type="gene ID" value="NBR_0000691401"/>
</dbReference>
<sequence>MAQGAAVALVEGITSDREQQTALQFAFFNALLFVLTALCLCCIFALYKMMYMFLSPMLWAVLVGTVLFPFKKKVTDVVQGWLSNLQKNNTPLVVGVLSMPFCGIKDFSEKVYSTAVSTTGLQILGGYVALKVLTYERTFVYLIGFIGRVYNFFDAFIVFFTQPWVFPLMLLYFCAYTAWIYVQPSDTVNKKVARALSLPLWIYVLSFISLYFGIFKAAVFGICSVVLGLLSAGAWMVEEMKLTNGGNEDEVKLIDGTEEEMDEKKKAEKTQLDDTSSIASLDKALGSDSLIMIISGLCALSWVVRHDSALLFIVIPLVLAAIGRLGSKIGVFSAISSGINSVWDRLQPHVKRIVDITVAGSLRKFVRVLFTSDQMLAASLHSKMDLLSSVVVMGLLAFSAVSAVLFVGFQLHSETVHIVRLASSVVNSRPDWLLLAKNFTEDQLEDHNIDIDEYVEQAYQQGRVWLSSNVRALAPDDTVRADQLERQVKEIVDKLYKIWEDRNNALPTSASPGDEARDWKAQLMAVTDLNALKDEVTLVVKENMDTLMNIARSIWAVVSVNLAFILSLMGAFAGLILSFGMDILNLIIELIVFLTMVYYLLSASRDRWLPIEWFSDMTRLVTVSESSSLAKKNYDVTAAVEQAIFGVFVLSSKMAVFYGLYTYFVHSLFDLNVVFVPCMLAALFAAIPIMPPYIVCIFGVFELWLVRGELSVAIVFALMSFAPQMFADSTFYREVKFSHPYVTGLSIIGGMYWLGLEGAIIGPIILCCFLVLVNVYMQFAKPNGAKEKAT</sequence>
<keyword evidence="3 6" id="KW-0812">Transmembrane</keyword>
<feature type="transmembrane region" description="Helical" evidence="6">
    <location>
        <begin position="673"/>
        <end position="700"/>
    </location>
</feature>
<protein>
    <submittedName>
        <fullName evidence="9">Transmembrane protein 245 (inferred by orthology to a human protein)</fullName>
    </submittedName>
</protein>
<keyword evidence="4 6" id="KW-1133">Transmembrane helix</keyword>
<dbReference type="GO" id="GO:0016020">
    <property type="term" value="C:membrane"/>
    <property type="evidence" value="ECO:0007669"/>
    <property type="project" value="UniProtKB-SubCell"/>
</dbReference>
<name>A0A0N4XVR5_NIPBR</name>
<keyword evidence="5 6" id="KW-0472">Membrane</keyword>
<accession>A0A0N4XVR5</accession>
<dbReference type="EMBL" id="UYSL01019841">
    <property type="protein sequence ID" value="VDL70504.1"/>
    <property type="molecule type" value="Genomic_DNA"/>
</dbReference>
<comment type="similarity">
    <text evidence="2">Belongs to the autoinducer-2 exporter (AI-2E) (TC 2.A.86) family.</text>
</comment>
<proteinExistence type="inferred from homology"/>
<feature type="transmembrane region" description="Helical" evidence="6">
    <location>
        <begin position="194"/>
        <end position="212"/>
    </location>
</feature>
<dbReference type="InterPro" id="IPR002549">
    <property type="entry name" value="AI-2E-like"/>
</dbReference>
<evidence type="ECO:0000256" key="2">
    <source>
        <dbReference type="ARBA" id="ARBA00009773"/>
    </source>
</evidence>
<dbReference type="AlphaFoldDB" id="A0A0N4XVR5"/>
<feature type="transmembrane region" description="Helical" evidence="6">
    <location>
        <begin position="25"/>
        <end position="47"/>
    </location>
</feature>
<evidence type="ECO:0000256" key="1">
    <source>
        <dbReference type="ARBA" id="ARBA00004141"/>
    </source>
</evidence>
<keyword evidence="8" id="KW-1185">Reference proteome</keyword>
<feature type="transmembrane region" description="Helical" evidence="6">
    <location>
        <begin position="139"/>
        <end position="158"/>
    </location>
</feature>
<evidence type="ECO:0000313" key="8">
    <source>
        <dbReference type="Proteomes" id="UP000271162"/>
    </source>
</evidence>
<evidence type="ECO:0000313" key="9">
    <source>
        <dbReference type="WBParaSite" id="NBR_0000691401-mRNA-1"/>
    </source>
</evidence>
<comment type="subcellular location">
    <subcellularLocation>
        <location evidence="1">Membrane</location>
        <topology evidence="1">Multi-pass membrane protein</topology>
    </subcellularLocation>
</comment>
<evidence type="ECO:0000256" key="3">
    <source>
        <dbReference type="ARBA" id="ARBA00022692"/>
    </source>
</evidence>
<evidence type="ECO:0000313" key="7">
    <source>
        <dbReference type="EMBL" id="VDL70504.1"/>
    </source>
</evidence>
<feature type="transmembrane region" description="Helical" evidence="6">
    <location>
        <begin position="643"/>
        <end position="661"/>
    </location>
</feature>
<feature type="transmembrane region" description="Helical" evidence="6">
    <location>
        <begin position="53"/>
        <end position="70"/>
    </location>
</feature>
<dbReference type="OMA" id="MYMFLTP"/>
<feature type="transmembrane region" description="Helical" evidence="6">
    <location>
        <begin position="390"/>
        <end position="411"/>
    </location>
</feature>
<feature type="transmembrane region" description="Helical" evidence="6">
    <location>
        <begin position="310"/>
        <end position="332"/>
    </location>
</feature>
<dbReference type="Proteomes" id="UP000271162">
    <property type="component" value="Unassembled WGS sequence"/>
</dbReference>
<feature type="transmembrane region" description="Helical" evidence="6">
    <location>
        <begin position="583"/>
        <end position="601"/>
    </location>
</feature>
<feature type="transmembrane region" description="Helical" evidence="6">
    <location>
        <begin position="164"/>
        <end position="182"/>
    </location>
</feature>
<dbReference type="PANTHER" id="PTHR21716">
    <property type="entry name" value="TRANSMEMBRANE PROTEIN"/>
    <property type="match status" value="1"/>
</dbReference>
<reference evidence="9" key="1">
    <citation type="submission" date="2017-02" db="UniProtKB">
        <authorList>
            <consortium name="WormBaseParasite"/>
        </authorList>
    </citation>
    <scope>IDENTIFICATION</scope>
</reference>
<evidence type="ECO:0000256" key="5">
    <source>
        <dbReference type="ARBA" id="ARBA00023136"/>
    </source>
</evidence>
<dbReference type="PANTHER" id="PTHR21716:SF4">
    <property type="entry name" value="TRANSMEMBRANE PROTEIN 245"/>
    <property type="match status" value="1"/>
</dbReference>